<evidence type="ECO:0000313" key="5">
    <source>
        <dbReference type="Proteomes" id="UP000095009"/>
    </source>
</evidence>
<dbReference type="Pfam" id="PF24841">
    <property type="entry name" value="DUF7719"/>
    <property type="match status" value="1"/>
</dbReference>
<protein>
    <recommendedName>
        <fullName evidence="3">DUF7719 domain-containing protein</fullName>
    </recommendedName>
</protein>
<reference evidence="4 5" key="1">
    <citation type="journal article" date="2016" name="Proc. Natl. Acad. Sci. U.S.A.">
        <title>Comparative genomics of biotechnologically important yeasts.</title>
        <authorList>
            <person name="Riley R."/>
            <person name="Haridas S."/>
            <person name="Wolfe K.H."/>
            <person name="Lopes M.R."/>
            <person name="Hittinger C.T."/>
            <person name="Goeker M."/>
            <person name="Salamov A.A."/>
            <person name="Wisecaver J.H."/>
            <person name="Long T.M."/>
            <person name="Calvey C.H."/>
            <person name="Aerts A.L."/>
            <person name="Barry K.W."/>
            <person name="Choi C."/>
            <person name="Clum A."/>
            <person name="Coughlan A.Y."/>
            <person name="Deshpande S."/>
            <person name="Douglass A.P."/>
            <person name="Hanson S.J."/>
            <person name="Klenk H.-P."/>
            <person name="LaButti K.M."/>
            <person name="Lapidus A."/>
            <person name="Lindquist E.A."/>
            <person name="Lipzen A.M."/>
            <person name="Meier-Kolthoff J.P."/>
            <person name="Ohm R.A."/>
            <person name="Otillar R.P."/>
            <person name="Pangilinan J.L."/>
            <person name="Peng Y."/>
            <person name="Rokas A."/>
            <person name="Rosa C.A."/>
            <person name="Scheuner C."/>
            <person name="Sibirny A.A."/>
            <person name="Slot J.C."/>
            <person name="Stielow J.B."/>
            <person name="Sun H."/>
            <person name="Kurtzman C.P."/>
            <person name="Blackwell M."/>
            <person name="Grigoriev I.V."/>
            <person name="Jeffries T.W."/>
        </authorList>
    </citation>
    <scope>NUCLEOTIDE SEQUENCE [LARGE SCALE GENOMIC DNA]</scope>
    <source>
        <strain evidence="4 5">DSM 6958</strain>
    </source>
</reference>
<name>A0A1E3PI26_9ASCO</name>
<evidence type="ECO:0000259" key="3">
    <source>
        <dbReference type="Pfam" id="PF24841"/>
    </source>
</evidence>
<keyword evidence="2" id="KW-1133">Transmembrane helix</keyword>
<dbReference type="EMBL" id="KV454410">
    <property type="protein sequence ID" value="ODQ65018.1"/>
    <property type="molecule type" value="Genomic_DNA"/>
</dbReference>
<dbReference type="STRING" id="857566.A0A1E3PI26"/>
<feature type="transmembrane region" description="Helical" evidence="2">
    <location>
        <begin position="151"/>
        <end position="171"/>
    </location>
</feature>
<feature type="transmembrane region" description="Helical" evidence="2">
    <location>
        <begin position="112"/>
        <end position="131"/>
    </location>
</feature>
<dbReference type="InterPro" id="IPR056136">
    <property type="entry name" value="DUF7719"/>
</dbReference>
<organism evidence="4 5">
    <name type="scientific">Nadsonia fulvescens var. elongata DSM 6958</name>
    <dbReference type="NCBI Taxonomy" id="857566"/>
    <lineage>
        <taxon>Eukaryota</taxon>
        <taxon>Fungi</taxon>
        <taxon>Dikarya</taxon>
        <taxon>Ascomycota</taxon>
        <taxon>Saccharomycotina</taxon>
        <taxon>Dipodascomycetes</taxon>
        <taxon>Dipodascales</taxon>
        <taxon>Dipodascales incertae sedis</taxon>
        <taxon>Nadsonia</taxon>
    </lineage>
</organism>
<dbReference type="PANTHER" id="PTHR37846">
    <property type="entry name" value="YALI0B21296P"/>
    <property type="match status" value="1"/>
</dbReference>
<feature type="transmembrane region" description="Helical" evidence="2">
    <location>
        <begin position="232"/>
        <end position="258"/>
    </location>
</feature>
<feature type="transmembrane region" description="Helical" evidence="2">
    <location>
        <begin position="192"/>
        <end position="212"/>
    </location>
</feature>
<dbReference type="AlphaFoldDB" id="A0A1E3PI26"/>
<feature type="domain" description="DUF7719" evidence="3">
    <location>
        <begin position="196"/>
        <end position="263"/>
    </location>
</feature>
<gene>
    <name evidence="4" type="ORF">NADFUDRAFT_83131</name>
</gene>
<keyword evidence="2" id="KW-0472">Membrane</keyword>
<sequence>MASKNKPNTSSTNKKTGPDVTILNNYADFKKYIGDAGVPQEPLITQIDRLRSSRIVELGGDSQAFEQEMTSQNFKHTPGKQPLEVIAEGKKKEREGDEEEEEGGLMFTVLDYTLYIIPLFSVHLCLDILVHQQYSEPTEDMLNPMSLFMRASTALPVFALLLHIVRSFSPSDVDKQQSKKTEAELVKDKNRYFWFQTCLFFASVGLGMYVIFISNEEGYYAVMKKAPAIGTLWVFAVLIMEWNWSLASLVIIGTWSWLRGYSI</sequence>
<dbReference type="OrthoDB" id="5597489at2759"/>
<evidence type="ECO:0000313" key="4">
    <source>
        <dbReference type="EMBL" id="ODQ65018.1"/>
    </source>
</evidence>
<keyword evidence="2" id="KW-0812">Transmembrane</keyword>
<dbReference type="PANTHER" id="PTHR37846:SF1">
    <property type="entry name" value="DEACETYLASE-LIKE PROTEIN"/>
    <property type="match status" value="1"/>
</dbReference>
<dbReference type="Proteomes" id="UP000095009">
    <property type="component" value="Unassembled WGS sequence"/>
</dbReference>
<proteinExistence type="predicted"/>
<accession>A0A1E3PI26</accession>
<evidence type="ECO:0000256" key="1">
    <source>
        <dbReference type="SAM" id="MobiDB-lite"/>
    </source>
</evidence>
<feature type="compositionally biased region" description="Low complexity" evidence="1">
    <location>
        <begin position="1"/>
        <end position="15"/>
    </location>
</feature>
<keyword evidence="5" id="KW-1185">Reference proteome</keyword>
<feature type="region of interest" description="Disordered" evidence="1">
    <location>
        <begin position="1"/>
        <end position="20"/>
    </location>
</feature>
<evidence type="ECO:0000256" key="2">
    <source>
        <dbReference type="SAM" id="Phobius"/>
    </source>
</evidence>